<comment type="caution">
    <text evidence="1">The sequence shown here is derived from an EMBL/GenBank/DDBJ whole genome shotgun (WGS) entry which is preliminary data.</text>
</comment>
<keyword evidence="2" id="KW-1185">Reference proteome</keyword>
<protein>
    <submittedName>
        <fullName evidence="1">Uncharacterized protein</fullName>
    </submittedName>
</protein>
<name>A0A8H6WIG2_MYCCL</name>
<dbReference type="OrthoDB" id="3068011at2759"/>
<dbReference type="EMBL" id="JACAZE010000006">
    <property type="protein sequence ID" value="KAF7313464.1"/>
    <property type="molecule type" value="Genomic_DNA"/>
</dbReference>
<proteinExistence type="predicted"/>
<organism evidence="1 2">
    <name type="scientific">Mycena chlorophos</name>
    <name type="common">Agaric fungus</name>
    <name type="synonym">Agaricus chlorophos</name>
    <dbReference type="NCBI Taxonomy" id="658473"/>
    <lineage>
        <taxon>Eukaryota</taxon>
        <taxon>Fungi</taxon>
        <taxon>Dikarya</taxon>
        <taxon>Basidiomycota</taxon>
        <taxon>Agaricomycotina</taxon>
        <taxon>Agaricomycetes</taxon>
        <taxon>Agaricomycetidae</taxon>
        <taxon>Agaricales</taxon>
        <taxon>Marasmiineae</taxon>
        <taxon>Mycenaceae</taxon>
        <taxon>Mycena</taxon>
    </lineage>
</organism>
<sequence>MTDSLRALRSAPQDQGPETFAAYAQSATPLVPRPFLNLQLWLQDPEENQPLLNVTTRPEFQPVLALARTALNHLAYSRGAFGELRNILNQIGTSKEAEAIRIENSCPVEVSEQELRDFLTQDTLDVVFKKLSVRGKDFAWAYVNKDEDGNRIYVQLALARALGQPVDQAPQDCQDANFAKAGQEFLFVQIFCHEIVHAAMKKMFFKLTTPKISGFVDDTDPTRYGSNAGATFEQRLMGFLTEVVIQRKDAQKEDWLWFISDFVARENDRRWTLDQATLRNLTASFNNQTRWIWESRLGDNFIFNPNTHKRYRGEALDAGSDPKASPELPVNGSEWIVTTVCARPPTLAKEISKESRETPSIGLGFMRFL</sequence>
<reference evidence="1" key="1">
    <citation type="submission" date="2020-05" db="EMBL/GenBank/DDBJ databases">
        <title>Mycena genomes resolve the evolution of fungal bioluminescence.</title>
        <authorList>
            <person name="Tsai I.J."/>
        </authorList>
    </citation>
    <scope>NUCLEOTIDE SEQUENCE</scope>
    <source>
        <strain evidence="1">110903Hualien_Pintung</strain>
    </source>
</reference>
<dbReference type="Proteomes" id="UP000613580">
    <property type="component" value="Unassembled WGS sequence"/>
</dbReference>
<evidence type="ECO:0000313" key="1">
    <source>
        <dbReference type="EMBL" id="KAF7313464.1"/>
    </source>
</evidence>
<dbReference type="AlphaFoldDB" id="A0A8H6WIG2"/>
<gene>
    <name evidence="1" type="ORF">HMN09_00502300</name>
</gene>
<evidence type="ECO:0000313" key="2">
    <source>
        <dbReference type="Proteomes" id="UP000613580"/>
    </source>
</evidence>
<accession>A0A8H6WIG2</accession>